<evidence type="ECO:0000313" key="2">
    <source>
        <dbReference type="EMBL" id="PSN59920.1"/>
    </source>
</evidence>
<reference evidence="2 3" key="1">
    <citation type="journal article" date="2018" name="Front. Microbiol.">
        <title>Genome-Wide Analysis of Corynespora cassiicola Leaf Fall Disease Putative Effectors.</title>
        <authorList>
            <person name="Lopez D."/>
            <person name="Ribeiro S."/>
            <person name="Label P."/>
            <person name="Fumanal B."/>
            <person name="Venisse J.S."/>
            <person name="Kohler A."/>
            <person name="de Oliveira R.R."/>
            <person name="Labutti K."/>
            <person name="Lipzen A."/>
            <person name="Lail K."/>
            <person name="Bauer D."/>
            <person name="Ohm R.A."/>
            <person name="Barry K.W."/>
            <person name="Spatafora J."/>
            <person name="Grigoriev I.V."/>
            <person name="Martin F.M."/>
            <person name="Pujade-Renaud V."/>
        </authorList>
    </citation>
    <scope>NUCLEOTIDE SEQUENCE [LARGE SCALE GENOMIC DNA]</scope>
    <source>
        <strain evidence="2 3">Philippines</strain>
    </source>
</reference>
<organism evidence="2 3">
    <name type="scientific">Corynespora cassiicola Philippines</name>
    <dbReference type="NCBI Taxonomy" id="1448308"/>
    <lineage>
        <taxon>Eukaryota</taxon>
        <taxon>Fungi</taxon>
        <taxon>Dikarya</taxon>
        <taxon>Ascomycota</taxon>
        <taxon>Pezizomycotina</taxon>
        <taxon>Dothideomycetes</taxon>
        <taxon>Pleosporomycetidae</taxon>
        <taxon>Pleosporales</taxon>
        <taxon>Corynesporascaceae</taxon>
        <taxon>Corynespora</taxon>
    </lineage>
</organism>
<keyword evidence="1" id="KW-0472">Membrane</keyword>
<keyword evidence="1" id="KW-1133">Transmembrane helix</keyword>
<dbReference type="AlphaFoldDB" id="A0A2T2N3C4"/>
<keyword evidence="1" id="KW-0812">Transmembrane</keyword>
<dbReference type="OrthoDB" id="4482604at2759"/>
<feature type="transmembrane region" description="Helical" evidence="1">
    <location>
        <begin position="191"/>
        <end position="212"/>
    </location>
</feature>
<evidence type="ECO:0000256" key="1">
    <source>
        <dbReference type="SAM" id="Phobius"/>
    </source>
</evidence>
<proteinExistence type="predicted"/>
<protein>
    <recommendedName>
        <fullName evidence="4">DUF2306 domain-containing protein</fullName>
    </recommendedName>
</protein>
<gene>
    <name evidence="2" type="ORF">BS50DRAFT_594325</name>
</gene>
<name>A0A2T2N3C4_CORCC</name>
<feature type="transmembrane region" description="Helical" evidence="1">
    <location>
        <begin position="122"/>
        <end position="144"/>
    </location>
</feature>
<feature type="transmembrane region" description="Helical" evidence="1">
    <location>
        <begin position="68"/>
        <end position="85"/>
    </location>
</feature>
<dbReference type="InterPro" id="IPR018750">
    <property type="entry name" value="DUF2306_membrane"/>
</dbReference>
<evidence type="ECO:0000313" key="3">
    <source>
        <dbReference type="Proteomes" id="UP000240883"/>
    </source>
</evidence>
<dbReference type="Proteomes" id="UP000240883">
    <property type="component" value="Unassembled WGS sequence"/>
</dbReference>
<feature type="transmembrane region" description="Helical" evidence="1">
    <location>
        <begin position="97"/>
        <end position="116"/>
    </location>
</feature>
<accession>A0A2T2N3C4</accession>
<evidence type="ECO:0008006" key="4">
    <source>
        <dbReference type="Google" id="ProtNLM"/>
    </source>
</evidence>
<keyword evidence="3" id="KW-1185">Reference proteome</keyword>
<sequence>MLSTALHPTRVITSREGLAEARKKTSTAWTTMTVAAVLTALYALHFILGTPPGNPIVKERLVGSASGLLHVICGLLALIIGPMQFRKTLTREHPKVHIWLGRIYMFCILFSGISALKVSFKALGYPIGNAGFALLATVWIYTASRGLYAILRGDVLSHTKWMTRNFALTYAAPVLRVLLPLMMAVGMDGKLALSINGYLSWIPNIIFAEVLIRKRVIKLVGGL</sequence>
<feature type="transmembrane region" description="Helical" evidence="1">
    <location>
        <begin position="28"/>
        <end position="48"/>
    </location>
</feature>
<dbReference type="Pfam" id="PF10067">
    <property type="entry name" value="DUF2306"/>
    <property type="match status" value="1"/>
</dbReference>
<dbReference type="EMBL" id="KZ678152">
    <property type="protein sequence ID" value="PSN59920.1"/>
    <property type="molecule type" value="Genomic_DNA"/>
</dbReference>